<reference evidence="18 19" key="1">
    <citation type="submission" date="2018-12" db="EMBL/GenBank/DDBJ databases">
        <authorList>
            <person name="Li F."/>
        </authorList>
    </citation>
    <scope>NUCLEOTIDE SEQUENCE [LARGE SCALE GENOMIC DNA]</scope>
    <source>
        <strain evidence="18 19">EGI 6500705</strain>
    </source>
</reference>
<dbReference type="AlphaFoldDB" id="A0A3S0X5R1"/>
<evidence type="ECO:0000256" key="7">
    <source>
        <dbReference type="ARBA" id="ARBA00022642"/>
    </source>
</evidence>
<dbReference type="PANTHER" id="PTHR42716:SF2">
    <property type="entry name" value="L-ASPARTATE OXIDASE, CHLOROPLASTIC"/>
    <property type="match status" value="1"/>
</dbReference>
<evidence type="ECO:0000256" key="11">
    <source>
        <dbReference type="ARBA" id="ARBA00048305"/>
    </source>
</evidence>
<evidence type="ECO:0000256" key="2">
    <source>
        <dbReference type="ARBA" id="ARBA00004950"/>
    </source>
</evidence>
<keyword evidence="8 13" id="KW-0274">FAD</keyword>
<evidence type="ECO:0000256" key="3">
    <source>
        <dbReference type="ARBA" id="ARBA00008562"/>
    </source>
</evidence>
<feature type="domain" description="Fumarate reductase/succinate dehydrogenase flavoprotein-like C-terminal" evidence="17">
    <location>
        <begin position="462"/>
        <end position="501"/>
    </location>
</feature>
<dbReference type="OrthoDB" id="9805351at2"/>
<comment type="subcellular location">
    <subcellularLocation>
        <location evidence="13">Cytoplasm</location>
    </subcellularLocation>
</comment>
<comment type="cofactor">
    <cofactor evidence="1 13">
        <name>FAD</name>
        <dbReference type="ChEBI" id="CHEBI:57692"/>
    </cofactor>
</comment>
<feature type="region of interest" description="Disordered" evidence="14">
    <location>
        <begin position="401"/>
        <end position="433"/>
    </location>
</feature>
<dbReference type="NCBIfam" id="TIGR00551">
    <property type="entry name" value="nadB"/>
    <property type="match status" value="1"/>
</dbReference>
<dbReference type="Proteomes" id="UP000274909">
    <property type="component" value="Unassembled WGS sequence"/>
</dbReference>
<keyword evidence="15" id="KW-0732">Signal</keyword>
<evidence type="ECO:0000256" key="15">
    <source>
        <dbReference type="SAM" id="SignalP"/>
    </source>
</evidence>
<dbReference type="Pfam" id="PF02910">
    <property type="entry name" value="Succ_DH_flav_C"/>
    <property type="match status" value="1"/>
</dbReference>
<feature type="signal peptide" evidence="15">
    <location>
        <begin position="1"/>
        <end position="25"/>
    </location>
</feature>
<dbReference type="UniPathway" id="UPA00253">
    <property type="reaction ID" value="UER00326"/>
</dbReference>
<keyword evidence="6 13" id="KW-0285">Flavoprotein</keyword>
<keyword evidence="19" id="KW-1185">Reference proteome</keyword>
<keyword evidence="9 13" id="KW-0560">Oxidoreductase</keyword>
<feature type="chain" id="PRO_5018543251" description="L-aspartate oxidase" evidence="15">
    <location>
        <begin position="26"/>
        <end position="581"/>
    </location>
</feature>
<evidence type="ECO:0000259" key="16">
    <source>
        <dbReference type="Pfam" id="PF00890"/>
    </source>
</evidence>
<accession>A0A3S0X5R1</accession>
<dbReference type="GO" id="GO:0034628">
    <property type="term" value="P:'de novo' NAD+ biosynthetic process from L-aspartate"/>
    <property type="evidence" value="ECO:0007669"/>
    <property type="project" value="TreeGrafter"/>
</dbReference>
<comment type="pathway">
    <text evidence="2 13">Cofactor biosynthesis; NAD(+) biosynthesis; iminoaspartate from L-aspartate (oxidase route): step 1/1.</text>
</comment>
<dbReference type="Gene3D" id="3.90.700.10">
    <property type="entry name" value="Succinate dehydrogenase/fumarate reductase flavoprotein, catalytic domain"/>
    <property type="match status" value="1"/>
</dbReference>
<dbReference type="PRINTS" id="PR00368">
    <property type="entry name" value="FADPNR"/>
</dbReference>
<dbReference type="InterPro" id="IPR027477">
    <property type="entry name" value="Succ_DH/fumarate_Rdtase_cat_sf"/>
</dbReference>
<dbReference type="InterPro" id="IPR037099">
    <property type="entry name" value="Fum_R/Succ_DH_flav-like_C_sf"/>
</dbReference>
<dbReference type="InterPro" id="IPR003953">
    <property type="entry name" value="FAD-dep_OxRdtase_2_FAD-bd"/>
</dbReference>
<dbReference type="Pfam" id="PF00890">
    <property type="entry name" value="FAD_binding_2"/>
    <property type="match status" value="1"/>
</dbReference>
<dbReference type="InterPro" id="IPR036188">
    <property type="entry name" value="FAD/NAD-bd_sf"/>
</dbReference>
<dbReference type="InterPro" id="IPR015939">
    <property type="entry name" value="Fum_Rdtase/Succ_DH_flav-like_C"/>
</dbReference>
<feature type="compositionally biased region" description="Low complexity" evidence="14">
    <location>
        <begin position="560"/>
        <end position="569"/>
    </location>
</feature>
<dbReference type="EMBL" id="RZGZ01000003">
    <property type="protein sequence ID" value="RUQ99223.1"/>
    <property type="molecule type" value="Genomic_DNA"/>
</dbReference>
<comment type="similarity">
    <text evidence="3 13">Belongs to the FAD-dependent oxidoreductase 2 family. NadB subfamily.</text>
</comment>
<gene>
    <name evidence="18" type="primary">nadB</name>
    <name evidence="18" type="ORF">ELQ94_13030</name>
</gene>
<evidence type="ECO:0000256" key="9">
    <source>
        <dbReference type="ARBA" id="ARBA00023002"/>
    </source>
</evidence>
<evidence type="ECO:0000256" key="5">
    <source>
        <dbReference type="ARBA" id="ARBA00021901"/>
    </source>
</evidence>
<evidence type="ECO:0000256" key="10">
    <source>
        <dbReference type="ARBA" id="ARBA00029426"/>
    </source>
</evidence>
<evidence type="ECO:0000313" key="19">
    <source>
        <dbReference type="Proteomes" id="UP000274909"/>
    </source>
</evidence>
<dbReference type="FunFam" id="3.90.700.10:FF:000002">
    <property type="entry name" value="L-aspartate oxidase"/>
    <property type="match status" value="1"/>
</dbReference>
<sequence length="581" mass="60161">MAARARRRVVVIGSGIAGLTTALHAAVDHDVVLISGGALDEANTAWAQGGITGVLPAENDDPGASIDSIENHVTDTLRAGAGMGIEDAVRVLCTEAPERLRELIALGVPFDRSGGRLARALEAAHSAPRVLHAGGDATGAAIERVLVEVVRDRVDVVLEHTRLIDLVLRDGAVIGASVQGPDRQGPDGPRVLDADAVVLATGGFAGLFARTSNPRSATGSGIAIAARAGALLADLEFVQFHPSVLAAPGSFLVSEAVRGEGAVLRNARGERFMSRVHPDAELAPRDVVARAMAAEMRLQNGRPVVLDATAIGARLDARFPSIARRVRAAGYDWTASPIPVTPAAHYTMGGVATDLDGRTSVPGLFAVGEVARTGVHGANRLASNSLLEGAVFGARAARALSSPEHPPLPVDPRTAPSVPIPASDRPGAPDTSQTLGTLLWDDVGLVRSEEGLVRAIDGIAALASTGAARDALTVATLVAHAALLRRESRGAHARSDHPATDPALASPQFLRARCVSTRVPLTADGANGGSSETAAHPRHHETRETGETSETRETGETRGTGRTRQTGETGKTREIRETIAC</sequence>
<evidence type="ECO:0000256" key="1">
    <source>
        <dbReference type="ARBA" id="ARBA00001974"/>
    </source>
</evidence>
<evidence type="ECO:0000259" key="17">
    <source>
        <dbReference type="Pfam" id="PF02910"/>
    </source>
</evidence>
<dbReference type="SUPFAM" id="SSF51905">
    <property type="entry name" value="FAD/NAD(P)-binding domain"/>
    <property type="match status" value="1"/>
</dbReference>
<evidence type="ECO:0000256" key="8">
    <source>
        <dbReference type="ARBA" id="ARBA00022827"/>
    </source>
</evidence>
<feature type="compositionally biased region" description="Basic and acidic residues" evidence="14">
    <location>
        <begin position="541"/>
        <end position="556"/>
    </location>
</feature>
<feature type="compositionally biased region" description="Basic and acidic residues" evidence="14">
    <location>
        <begin position="570"/>
        <end position="581"/>
    </location>
</feature>
<evidence type="ECO:0000256" key="6">
    <source>
        <dbReference type="ARBA" id="ARBA00022630"/>
    </source>
</evidence>
<name>A0A3S0X5R1_9MICO</name>
<evidence type="ECO:0000256" key="13">
    <source>
        <dbReference type="RuleBase" id="RU362049"/>
    </source>
</evidence>
<keyword evidence="7 13" id="KW-0662">Pyridine nucleotide biosynthesis</keyword>
<dbReference type="Gene3D" id="3.50.50.60">
    <property type="entry name" value="FAD/NAD(P)-binding domain"/>
    <property type="match status" value="1"/>
</dbReference>
<dbReference type="GO" id="GO:0008734">
    <property type="term" value="F:L-aspartate oxidase activity"/>
    <property type="evidence" value="ECO:0007669"/>
    <property type="project" value="UniProtKB-UniRule"/>
</dbReference>
<evidence type="ECO:0000256" key="12">
    <source>
        <dbReference type="NCBIfam" id="TIGR00551"/>
    </source>
</evidence>
<dbReference type="SUPFAM" id="SSF56425">
    <property type="entry name" value="Succinate dehydrogenase/fumarate reductase flavoprotein, catalytic domain"/>
    <property type="match status" value="1"/>
</dbReference>
<evidence type="ECO:0000256" key="4">
    <source>
        <dbReference type="ARBA" id="ARBA00012173"/>
    </source>
</evidence>
<dbReference type="GO" id="GO:0005737">
    <property type="term" value="C:cytoplasm"/>
    <property type="evidence" value="ECO:0007669"/>
    <property type="project" value="UniProtKB-SubCell"/>
</dbReference>
<feature type="region of interest" description="Disordered" evidence="14">
    <location>
        <begin position="521"/>
        <end position="581"/>
    </location>
</feature>
<dbReference type="InterPro" id="IPR005288">
    <property type="entry name" value="NadB"/>
</dbReference>
<proteinExistence type="inferred from homology"/>
<comment type="function">
    <text evidence="10">Catalyzes the oxidation of L-aspartate to iminoaspartate, the first step in the de novo biosynthesis of NAD(+).</text>
</comment>
<evidence type="ECO:0000313" key="18">
    <source>
        <dbReference type="EMBL" id="RUQ99223.1"/>
    </source>
</evidence>
<organism evidence="18 19">
    <name type="scientific">Labedella endophytica</name>
    <dbReference type="NCBI Taxonomy" id="1523160"/>
    <lineage>
        <taxon>Bacteria</taxon>
        <taxon>Bacillati</taxon>
        <taxon>Actinomycetota</taxon>
        <taxon>Actinomycetes</taxon>
        <taxon>Micrococcales</taxon>
        <taxon>Microbacteriaceae</taxon>
        <taxon>Labedella</taxon>
    </lineage>
</organism>
<evidence type="ECO:0000256" key="14">
    <source>
        <dbReference type="SAM" id="MobiDB-lite"/>
    </source>
</evidence>
<dbReference type="RefSeq" id="WP_127050785.1">
    <property type="nucleotide sequence ID" value="NZ_RZGZ01000003.1"/>
</dbReference>
<feature type="domain" description="FAD-dependent oxidoreductase 2 FAD-binding" evidence="16">
    <location>
        <begin position="9"/>
        <end position="386"/>
    </location>
</feature>
<dbReference type="EC" id="1.4.3.16" evidence="4 12"/>
<dbReference type="Gene3D" id="1.20.58.100">
    <property type="entry name" value="Fumarate reductase/succinate dehydrogenase flavoprotein-like, C-terminal domain"/>
    <property type="match status" value="1"/>
</dbReference>
<comment type="caution">
    <text evidence="18">The sequence shown here is derived from an EMBL/GenBank/DDBJ whole genome shotgun (WGS) entry which is preliminary data.</text>
</comment>
<comment type="catalytic activity">
    <reaction evidence="11">
        <text>L-aspartate + O2 = iminosuccinate + H2O2</text>
        <dbReference type="Rhea" id="RHEA:25876"/>
        <dbReference type="ChEBI" id="CHEBI:15379"/>
        <dbReference type="ChEBI" id="CHEBI:16240"/>
        <dbReference type="ChEBI" id="CHEBI:29991"/>
        <dbReference type="ChEBI" id="CHEBI:77875"/>
        <dbReference type="EC" id="1.4.3.16"/>
    </reaction>
    <physiologicalReaction direction="left-to-right" evidence="11">
        <dbReference type="Rhea" id="RHEA:25877"/>
    </physiologicalReaction>
</comment>
<protein>
    <recommendedName>
        <fullName evidence="5 12">L-aspartate oxidase</fullName>
        <ecNumber evidence="4 12">1.4.3.16</ecNumber>
    </recommendedName>
</protein>
<dbReference type="GO" id="GO:0033765">
    <property type="term" value="F:steroid dehydrogenase activity, acting on the CH-CH group of donors"/>
    <property type="evidence" value="ECO:0007669"/>
    <property type="project" value="UniProtKB-ARBA"/>
</dbReference>
<dbReference type="PANTHER" id="PTHR42716">
    <property type="entry name" value="L-ASPARTATE OXIDASE"/>
    <property type="match status" value="1"/>
</dbReference>
<dbReference type="SUPFAM" id="SSF46977">
    <property type="entry name" value="Succinate dehydrogenase/fumarate reductase flavoprotein C-terminal domain"/>
    <property type="match status" value="1"/>
</dbReference>